<dbReference type="AlphaFoldDB" id="A0A090EB78"/>
<dbReference type="Proteomes" id="UP000045285">
    <property type="component" value="Unassembled WGS sequence"/>
</dbReference>
<evidence type="ECO:0000256" key="1">
    <source>
        <dbReference type="SAM" id="MobiDB-lite"/>
    </source>
</evidence>
<evidence type="ECO:0000313" key="2">
    <source>
        <dbReference type="EMBL" id="CDX24787.1"/>
    </source>
</evidence>
<reference evidence="3" key="1">
    <citation type="submission" date="2014-08" db="EMBL/GenBank/DDBJ databases">
        <authorList>
            <person name="Moulin L."/>
        </authorList>
    </citation>
    <scope>NUCLEOTIDE SEQUENCE [LARGE SCALE GENOMIC DNA]</scope>
</reference>
<organism evidence="2 3">
    <name type="scientific">Mesorhizobium plurifarium</name>
    <dbReference type="NCBI Taxonomy" id="69974"/>
    <lineage>
        <taxon>Bacteria</taxon>
        <taxon>Pseudomonadati</taxon>
        <taxon>Pseudomonadota</taxon>
        <taxon>Alphaproteobacteria</taxon>
        <taxon>Hyphomicrobiales</taxon>
        <taxon>Phyllobacteriaceae</taxon>
        <taxon>Mesorhizobium</taxon>
    </lineage>
</organism>
<sequence>MHAVEFLIGTALALKRRAQSSSDCSGTDDGDQVEGNPASGTPSGIRNQNKFAAPLYRWIMFINGRLRGAAWGADGIGPVSRGGAH</sequence>
<accession>A0A090EB78</accession>
<feature type="region of interest" description="Disordered" evidence="1">
    <location>
        <begin position="16"/>
        <end position="47"/>
    </location>
</feature>
<protein>
    <submittedName>
        <fullName evidence="2">Uncharacterized protein</fullName>
    </submittedName>
</protein>
<gene>
    <name evidence="2" type="ORF">MPL3356_420016</name>
</gene>
<name>A0A090EB78_MESPL</name>
<evidence type="ECO:0000313" key="3">
    <source>
        <dbReference type="Proteomes" id="UP000045285"/>
    </source>
</evidence>
<feature type="compositionally biased region" description="Polar residues" evidence="1">
    <location>
        <begin position="38"/>
        <end position="47"/>
    </location>
</feature>
<dbReference type="EMBL" id="CCMZ01000037">
    <property type="protein sequence ID" value="CDX24787.1"/>
    <property type="molecule type" value="Genomic_DNA"/>
</dbReference>
<proteinExistence type="predicted"/>
<keyword evidence="3" id="KW-1185">Reference proteome</keyword>